<sequence length="330" mass="37897">MKFEFKMWAVSPGLAISLTEAVALHKNLRKKVSLSYGSPLILWNLIREAVVLKWFSRTGETAAEKMAINGAISFLVRSLANEGETGNNEDWVLAALSEKLRDSLPLEVGEIMSHEEGKRQFNVTSREQIMEILSIMYGKLAMNEALNYFFLDVRQTRNASLLKSMDRVFRQQEKKDWCGREFNVTDFFRQWTEKSWPRSAIPVVKLLLNVAINDRKNSPSAPSVYTTEELVDYPPIPIFMRSLIDNNESVVWQSEECDVVFSSEEEYVMTLINSSSVFLRMGSPNLLRITYDESGPLGYETLIPRVYRKKMKLSAKEQLTYAADRLHLLL</sequence>
<dbReference type="EMBL" id="JBGFUD010000785">
    <property type="protein sequence ID" value="MFH4975233.1"/>
    <property type="molecule type" value="Genomic_DNA"/>
</dbReference>
<evidence type="ECO:0000313" key="1">
    <source>
        <dbReference type="EMBL" id="MFH4975233.1"/>
    </source>
</evidence>
<dbReference type="AlphaFoldDB" id="A0ABD6E5D6"/>
<dbReference type="Proteomes" id="UP001608902">
    <property type="component" value="Unassembled WGS sequence"/>
</dbReference>
<evidence type="ECO:0000313" key="2">
    <source>
        <dbReference type="Proteomes" id="UP001608902"/>
    </source>
</evidence>
<organism evidence="1 2">
    <name type="scientific">Gnathostoma spinigerum</name>
    <dbReference type="NCBI Taxonomy" id="75299"/>
    <lineage>
        <taxon>Eukaryota</taxon>
        <taxon>Metazoa</taxon>
        <taxon>Ecdysozoa</taxon>
        <taxon>Nematoda</taxon>
        <taxon>Chromadorea</taxon>
        <taxon>Rhabditida</taxon>
        <taxon>Spirurina</taxon>
        <taxon>Gnathostomatomorpha</taxon>
        <taxon>Gnathostomatoidea</taxon>
        <taxon>Gnathostomatidae</taxon>
        <taxon>Gnathostoma</taxon>
    </lineage>
</organism>
<reference evidence="1 2" key="1">
    <citation type="submission" date="2024-08" db="EMBL/GenBank/DDBJ databases">
        <title>Gnathostoma spinigerum genome.</title>
        <authorList>
            <person name="Gonzalez-Bertolin B."/>
            <person name="Monzon S."/>
            <person name="Zaballos A."/>
            <person name="Jimenez P."/>
            <person name="Dekumyoy P."/>
            <person name="Varona S."/>
            <person name="Cuesta I."/>
            <person name="Sumanam S."/>
            <person name="Adisakwattana P."/>
            <person name="Gasser R.B."/>
            <person name="Hernandez-Gonzalez A."/>
            <person name="Young N.D."/>
            <person name="Perteguer M.J."/>
        </authorList>
    </citation>
    <scope>NUCLEOTIDE SEQUENCE [LARGE SCALE GENOMIC DNA]</scope>
    <source>
        <strain evidence="1">AL3</strain>
        <tissue evidence="1">Liver</tissue>
    </source>
</reference>
<name>A0ABD6E5D6_9BILA</name>
<protein>
    <submittedName>
        <fullName evidence="1">Uncharacterized protein</fullName>
    </submittedName>
</protein>
<accession>A0ABD6E5D6</accession>
<proteinExistence type="predicted"/>
<gene>
    <name evidence="1" type="ORF">AB6A40_001942</name>
</gene>
<comment type="caution">
    <text evidence="1">The sequence shown here is derived from an EMBL/GenBank/DDBJ whole genome shotgun (WGS) entry which is preliminary data.</text>
</comment>
<keyword evidence="2" id="KW-1185">Reference proteome</keyword>